<dbReference type="RefSeq" id="WP_135505761.1">
    <property type="nucleotide sequence ID" value="NZ_JACHHE010000001.1"/>
</dbReference>
<comment type="caution">
    <text evidence="3">The sequence shown here is derived from an EMBL/GenBank/DDBJ whole genome shotgun (WGS) entry which is preliminary data.</text>
</comment>
<protein>
    <submittedName>
        <fullName evidence="3">Type IV secretory pathway VirB10-like protein</fullName>
    </submittedName>
</protein>
<gene>
    <name evidence="3" type="ORF">HNQ44_000488</name>
</gene>
<evidence type="ECO:0000313" key="4">
    <source>
        <dbReference type="Proteomes" id="UP000525923"/>
    </source>
</evidence>
<proteinExistence type="predicted"/>
<organism evidence="3 4">
    <name type="scientific">Planococcus koreensis</name>
    <dbReference type="NCBI Taxonomy" id="112331"/>
    <lineage>
        <taxon>Bacteria</taxon>
        <taxon>Bacillati</taxon>
        <taxon>Bacillota</taxon>
        <taxon>Bacilli</taxon>
        <taxon>Bacillales</taxon>
        <taxon>Caryophanaceae</taxon>
        <taxon>Planococcus</taxon>
    </lineage>
</organism>
<dbReference type="OrthoDB" id="2735367at2"/>
<keyword evidence="2" id="KW-0732">Signal</keyword>
<dbReference type="PROSITE" id="PS51257">
    <property type="entry name" value="PROKAR_LIPOPROTEIN"/>
    <property type="match status" value="1"/>
</dbReference>
<accession>A0A7W8FSI0</accession>
<dbReference type="Proteomes" id="UP000525923">
    <property type="component" value="Unassembled WGS sequence"/>
</dbReference>
<feature type="chain" id="PRO_5039445538" evidence="2">
    <location>
        <begin position="21"/>
        <end position="227"/>
    </location>
</feature>
<name>A0A7W8FSI0_9BACL</name>
<evidence type="ECO:0000256" key="1">
    <source>
        <dbReference type="SAM" id="MobiDB-lite"/>
    </source>
</evidence>
<evidence type="ECO:0000256" key="2">
    <source>
        <dbReference type="SAM" id="SignalP"/>
    </source>
</evidence>
<dbReference type="EMBL" id="JACHHE010000001">
    <property type="protein sequence ID" value="MBB5179066.1"/>
    <property type="molecule type" value="Genomic_DNA"/>
</dbReference>
<keyword evidence="4" id="KW-1185">Reference proteome</keyword>
<feature type="region of interest" description="Disordered" evidence="1">
    <location>
        <begin position="23"/>
        <end position="99"/>
    </location>
</feature>
<sequence length="227" mass="24708">MKKNNLFLAAAVLTVGGLLAACGSSETEQEPNGAEETPEETDPVEETTETPVETEEPEAEEEPAEEEPAEEEPAEEPEIAEEEPSKAETEGELATSDEQQYKLYVLPGFQLTPEEPGKDTLLWEEDSAVFMRIETFNKEDIEFAQAEAAMKEALAASNPDAEITEAAAPQGAKFLNSVAYEIPTAEGKVTGVVYEKENLIVRLTVFDTTEVNATADFIDMGSTIERP</sequence>
<feature type="signal peptide" evidence="2">
    <location>
        <begin position="1"/>
        <end position="20"/>
    </location>
</feature>
<dbReference type="AlphaFoldDB" id="A0A7W8FSI0"/>
<reference evidence="3 4" key="1">
    <citation type="submission" date="2020-08" db="EMBL/GenBank/DDBJ databases">
        <title>Genomic Encyclopedia of Type Strains, Phase IV (KMG-IV): sequencing the most valuable type-strain genomes for metagenomic binning, comparative biology and taxonomic classification.</title>
        <authorList>
            <person name="Goeker M."/>
        </authorList>
    </citation>
    <scope>NUCLEOTIDE SEQUENCE [LARGE SCALE GENOMIC DNA]</scope>
    <source>
        <strain evidence="3 4">DSM 15895</strain>
    </source>
</reference>
<evidence type="ECO:0000313" key="3">
    <source>
        <dbReference type="EMBL" id="MBB5179066.1"/>
    </source>
</evidence>
<feature type="compositionally biased region" description="Acidic residues" evidence="1">
    <location>
        <begin position="36"/>
        <end position="82"/>
    </location>
</feature>